<protein>
    <submittedName>
        <fullName evidence="1">Uncharacterized protein</fullName>
    </submittedName>
</protein>
<reference evidence="1" key="1">
    <citation type="submission" date="2019-08" db="EMBL/GenBank/DDBJ databases">
        <authorList>
            <person name="Kucharzyk K."/>
            <person name="Murdoch R.W."/>
            <person name="Higgins S."/>
            <person name="Loffler F."/>
        </authorList>
    </citation>
    <scope>NUCLEOTIDE SEQUENCE</scope>
</reference>
<dbReference type="AlphaFoldDB" id="A0A644U601"/>
<dbReference type="EMBL" id="VSSQ01000080">
    <property type="protein sequence ID" value="MPL74410.1"/>
    <property type="molecule type" value="Genomic_DNA"/>
</dbReference>
<comment type="caution">
    <text evidence="1">The sequence shown here is derived from an EMBL/GenBank/DDBJ whole genome shotgun (WGS) entry which is preliminary data.</text>
</comment>
<sequence>MITKLEKRLLGASNNVKFPTSWEELDPVQFITVICILLEFKSKKFDVRELQLRLYTELSNINSRRILRRDYEWFEKEIFRNLDKMNFCFKYVYDDARYKNLDLKMQERLKKINPEKITDEPEAVIASKFNRTVEIDAAISKQLIPNIFIGLKKYAGYSFENKGDIVDTSMTAEQFVDALTIMSLMAEHGADGYIDLFISTLYSCVEYSPSLARANAVKFRKLNPVIKYSIVFNFESILSWLTGETKYNILFSRKSKKNTKTKQNMGFNAIIYSMTEKGYGNIKEVSKLNLIEFLELVYKNLIDSINQLADSKMSKEDISKKLNVSIENLNQVL</sequence>
<gene>
    <name evidence="1" type="ORF">SDC9_20160</name>
    <name evidence="2" type="ORF">SDC9_20221</name>
</gene>
<evidence type="ECO:0000313" key="2">
    <source>
        <dbReference type="EMBL" id="MPL74410.1"/>
    </source>
</evidence>
<dbReference type="EMBL" id="VSSQ01000080">
    <property type="protein sequence ID" value="MPL74349.1"/>
    <property type="molecule type" value="Genomic_DNA"/>
</dbReference>
<proteinExistence type="predicted"/>
<accession>A0A644U601</accession>
<evidence type="ECO:0000313" key="1">
    <source>
        <dbReference type="EMBL" id="MPL74349.1"/>
    </source>
</evidence>
<organism evidence="1">
    <name type="scientific">bioreactor metagenome</name>
    <dbReference type="NCBI Taxonomy" id="1076179"/>
    <lineage>
        <taxon>unclassified sequences</taxon>
        <taxon>metagenomes</taxon>
        <taxon>ecological metagenomes</taxon>
    </lineage>
</organism>
<name>A0A644U601_9ZZZZ</name>